<keyword evidence="2" id="KW-0489">Methyltransferase</keyword>
<protein>
    <submittedName>
        <fullName evidence="2">Class I SAM-dependent methyltransferase</fullName>
    </submittedName>
</protein>
<sequence length="245" mass="27792">MQRELQAWFARMPGQVLAEQEQALIEEWGSSLFGYHVVQLGAPAATMDLLATSPARHRILLSKEDGAGGASPALIGDCTRLPFATDSVDGVVLPHTLDYSTDPHQALREVERILIPEGRVLITGFNPWSLWGMWQLFRLRRRQPPWCGHFFGAGRIQDWLSLLGFGLERIDWLMYRPPLASRQLMERLAFLEKSGARFWPMLGGVYLIQAVKRTSTLTPLRPRWRMGKQVLPANAVEPTTRNLHE</sequence>
<organism evidence="2 3">
    <name type="scientific">Candidatus Endoriftia persephonae</name>
    <dbReference type="NCBI Taxonomy" id="393765"/>
    <lineage>
        <taxon>Bacteria</taxon>
        <taxon>Pseudomonadati</taxon>
        <taxon>Pseudomonadota</taxon>
        <taxon>Gammaproteobacteria</taxon>
        <taxon>Chromatiales</taxon>
        <taxon>Sedimenticolaceae</taxon>
        <taxon>Candidatus Endoriftia</taxon>
    </lineage>
</organism>
<reference evidence="2" key="1">
    <citation type="journal article" date="2022" name="Mol. Ecol. Resour.">
        <title>The complete and closed genome of the facultative generalist Candidatus Endoriftia persephone from deep-sea hydrothermal vents.</title>
        <authorList>
            <person name="de Oliveira A.L."/>
            <person name="Srivastava A."/>
            <person name="Espada-Hinojosa S."/>
            <person name="Bright M."/>
        </authorList>
    </citation>
    <scope>NUCLEOTIDE SEQUENCE</scope>
    <source>
        <strain evidence="2">Tica-EPR-9o50.N</strain>
    </source>
</reference>
<dbReference type="InterPro" id="IPR013216">
    <property type="entry name" value="Methyltransf_11"/>
</dbReference>
<dbReference type="GO" id="GO:0008757">
    <property type="term" value="F:S-adenosylmethionine-dependent methyltransferase activity"/>
    <property type="evidence" value="ECO:0007669"/>
    <property type="project" value="InterPro"/>
</dbReference>
<dbReference type="Gene3D" id="3.40.50.150">
    <property type="entry name" value="Vaccinia Virus protein VP39"/>
    <property type="match status" value="1"/>
</dbReference>
<dbReference type="Proteomes" id="UP001056649">
    <property type="component" value="Chromosome"/>
</dbReference>
<keyword evidence="2" id="KW-0808">Transferase</keyword>
<feature type="domain" description="Methyltransferase type 11" evidence="1">
    <location>
        <begin position="72"/>
        <end position="122"/>
    </location>
</feature>
<dbReference type="SUPFAM" id="SSF53335">
    <property type="entry name" value="S-adenosyl-L-methionine-dependent methyltransferases"/>
    <property type="match status" value="1"/>
</dbReference>
<gene>
    <name evidence="2" type="ORF">L0Y14_04585</name>
</gene>
<dbReference type="RefSeq" id="WP_005961776.1">
    <property type="nucleotide sequence ID" value="NZ_CP090569.1"/>
</dbReference>
<dbReference type="GO" id="GO:0032259">
    <property type="term" value="P:methylation"/>
    <property type="evidence" value="ECO:0007669"/>
    <property type="project" value="UniProtKB-KW"/>
</dbReference>
<dbReference type="EMBL" id="CP090569">
    <property type="protein sequence ID" value="USF88516.1"/>
    <property type="molecule type" value="Genomic_DNA"/>
</dbReference>
<dbReference type="KEGG" id="eps:L0Y14_04585"/>
<accession>A0A9J7A0S0</accession>
<name>A0A9J7A0S0_9GAMM</name>
<evidence type="ECO:0000313" key="3">
    <source>
        <dbReference type="Proteomes" id="UP001056649"/>
    </source>
</evidence>
<evidence type="ECO:0000259" key="1">
    <source>
        <dbReference type="Pfam" id="PF08241"/>
    </source>
</evidence>
<dbReference type="InterPro" id="IPR029063">
    <property type="entry name" value="SAM-dependent_MTases_sf"/>
</dbReference>
<evidence type="ECO:0000313" key="2">
    <source>
        <dbReference type="EMBL" id="USF88516.1"/>
    </source>
</evidence>
<dbReference type="AlphaFoldDB" id="A0A9J7A0S0"/>
<keyword evidence="3" id="KW-1185">Reference proteome</keyword>
<dbReference type="Pfam" id="PF08241">
    <property type="entry name" value="Methyltransf_11"/>
    <property type="match status" value="1"/>
</dbReference>
<dbReference type="CDD" id="cd02440">
    <property type="entry name" value="AdoMet_MTases"/>
    <property type="match status" value="1"/>
</dbReference>
<proteinExistence type="predicted"/>